<dbReference type="PROSITE" id="PS51059">
    <property type="entry name" value="PARP_CATALYTIC"/>
    <property type="match status" value="1"/>
</dbReference>
<comment type="caution">
    <text evidence="16">The sequence shown here is derived from an EMBL/GenBank/DDBJ whole genome shotgun (WGS) entry which is preliminary data.</text>
</comment>
<dbReference type="Proteomes" id="UP001152803">
    <property type="component" value="Unassembled WGS sequence"/>
</dbReference>
<dbReference type="Gene3D" id="1.20.120.1350">
    <property type="entry name" value="Pneumovirus matrix protein 2 (M2), zinc-binding domain"/>
    <property type="match status" value="1"/>
</dbReference>
<dbReference type="GO" id="GO:0003950">
    <property type="term" value="F:NAD+ poly-ADP-ribosyltransferase activity"/>
    <property type="evidence" value="ECO:0007669"/>
    <property type="project" value="InterPro"/>
</dbReference>
<evidence type="ECO:0000256" key="3">
    <source>
        <dbReference type="ARBA" id="ARBA00022490"/>
    </source>
</evidence>
<keyword evidence="9" id="KW-0539">Nucleus</keyword>
<dbReference type="SUPFAM" id="SSF56399">
    <property type="entry name" value="ADP-ribosylation"/>
    <property type="match status" value="1"/>
</dbReference>
<dbReference type="InterPro" id="IPR000571">
    <property type="entry name" value="Znf_CCCH"/>
</dbReference>
<dbReference type="Gene3D" id="3.90.228.10">
    <property type="match status" value="1"/>
</dbReference>
<evidence type="ECO:0000256" key="5">
    <source>
        <dbReference type="ARBA" id="ARBA00022723"/>
    </source>
</evidence>
<dbReference type="AlphaFoldDB" id="A0A9Q1HLU6"/>
<evidence type="ECO:0000259" key="15">
    <source>
        <dbReference type="PROSITE" id="PS51059"/>
    </source>
</evidence>
<keyword evidence="6" id="KW-0677">Repeat</keyword>
<feature type="compositionally biased region" description="Basic and acidic residues" evidence="12">
    <location>
        <begin position="769"/>
        <end position="778"/>
    </location>
</feature>
<dbReference type="Gene3D" id="3.30.720.50">
    <property type="match status" value="1"/>
</dbReference>
<dbReference type="InterPro" id="IPR012317">
    <property type="entry name" value="Poly(ADP-ribose)pol_cat_dom"/>
</dbReference>
<evidence type="ECO:0000256" key="7">
    <source>
        <dbReference type="ARBA" id="ARBA00022771"/>
    </source>
</evidence>
<feature type="domain" description="PARP catalytic" evidence="15">
    <location>
        <begin position="484"/>
        <end position="698"/>
    </location>
</feature>
<dbReference type="Pfam" id="PF23466">
    <property type="entry name" value="WWE_4"/>
    <property type="match status" value="1"/>
</dbReference>
<evidence type="ECO:0000259" key="14">
    <source>
        <dbReference type="PROSITE" id="PS50918"/>
    </source>
</evidence>
<evidence type="ECO:0000256" key="10">
    <source>
        <dbReference type="ARBA" id="ARBA00024347"/>
    </source>
</evidence>
<dbReference type="GO" id="GO:0005634">
    <property type="term" value="C:nucleus"/>
    <property type="evidence" value="ECO:0007669"/>
    <property type="project" value="UniProtKB-SubCell"/>
</dbReference>
<evidence type="ECO:0000256" key="2">
    <source>
        <dbReference type="ARBA" id="ARBA00004496"/>
    </source>
</evidence>
<feature type="region of interest" description="Disordered" evidence="12">
    <location>
        <begin position="749"/>
        <end position="778"/>
    </location>
</feature>
<evidence type="ECO:0000313" key="17">
    <source>
        <dbReference type="Proteomes" id="UP001152803"/>
    </source>
</evidence>
<evidence type="ECO:0000256" key="9">
    <source>
        <dbReference type="ARBA" id="ARBA00023242"/>
    </source>
</evidence>
<keyword evidence="4" id="KW-0597">Phosphoprotein</keyword>
<name>A0A9Q1HLU6_CONCO</name>
<evidence type="ECO:0008006" key="18">
    <source>
        <dbReference type="Google" id="ProtNLM"/>
    </source>
</evidence>
<dbReference type="InterPro" id="IPR004170">
    <property type="entry name" value="WWE_dom"/>
</dbReference>
<dbReference type="EMBL" id="JAFJMO010000019">
    <property type="protein sequence ID" value="KAJ8249677.1"/>
    <property type="molecule type" value="Genomic_DNA"/>
</dbReference>
<feature type="region of interest" description="Disordered" evidence="12">
    <location>
        <begin position="261"/>
        <end position="281"/>
    </location>
</feature>
<dbReference type="SUPFAM" id="SSF117839">
    <property type="entry name" value="WWE domain"/>
    <property type="match status" value="1"/>
</dbReference>
<organism evidence="16 17">
    <name type="scientific">Conger conger</name>
    <name type="common">Conger eel</name>
    <name type="synonym">Muraena conger</name>
    <dbReference type="NCBI Taxonomy" id="82655"/>
    <lineage>
        <taxon>Eukaryota</taxon>
        <taxon>Metazoa</taxon>
        <taxon>Chordata</taxon>
        <taxon>Craniata</taxon>
        <taxon>Vertebrata</taxon>
        <taxon>Euteleostomi</taxon>
        <taxon>Actinopterygii</taxon>
        <taxon>Neopterygii</taxon>
        <taxon>Teleostei</taxon>
        <taxon>Anguilliformes</taxon>
        <taxon>Congridae</taxon>
        <taxon>Conger</taxon>
    </lineage>
</organism>
<evidence type="ECO:0000313" key="16">
    <source>
        <dbReference type="EMBL" id="KAJ8249677.1"/>
    </source>
</evidence>
<feature type="zinc finger region" description="C3H1-type" evidence="11">
    <location>
        <begin position="206"/>
        <end position="228"/>
    </location>
</feature>
<dbReference type="GO" id="GO:1990404">
    <property type="term" value="F:NAD+-protein mono-ADP-ribosyltransferase activity"/>
    <property type="evidence" value="ECO:0007669"/>
    <property type="project" value="TreeGrafter"/>
</dbReference>
<dbReference type="PROSITE" id="PS50103">
    <property type="entry name" value="ZF_C3H1"/>
    <property type="match status" value="3"/>
</dbReference>
<keyword evidence="8 11" id="KW-0862">Zinc</keyword>
<dbReference type="InterPro" id="IPR037197">
    <property type="entry name" value="WWE_dom_sf"/>
</dbReference>
<keyword evidence="5 11" id="KW-0479">Metal-binding</keyword>
<dbReference type="Pfam" id="PF02825">
    <property type="entry name" value="WWE"/>
    <property type="match status" value="1"/>
</dbReference>
<feature type="domain" description="WWE" evidence="14">
    <location>
        <begin position="370"/>
        <end position="456"/>
    </location>
</feature>
<feature type="domain" description="C3H1-type" evidence="13">
    <location>
        <begin position="284"/>
        <end position="311"/>
    </location>
</feature>
<dbReference type="Pfam" id="PF25261">
    <property type="entry name" value="zf-CCCH_PARP12"/>
    <property type="match status" value="1"/>
</dbReference>
<comment type="similarity">
    <text evidence="10">Belongs to the ARTD/PARP family.</text>
</comment>
<dbReference type="PANTHER" id="PTHR45740">
    <property type="entry name" value="POLY [ADP-RIBOSE] POLYMERASE"/>
    <property type="match status" value="1"/>
</dbReference>
<dbReference type="PROSITE" id="PS50918">
    <property type="entry name" value="WWE"/>
    <property type="match status" value="1"/>
</dbReference>
<evidence type="ECO:0000256" key="1">
    <source>
        <dbReference type="ARBA" id="ARBA00004123"/>
    </source>
</evidence>
<keyword evidence="3" id="KW-0963">Cytoplasm</keyword>
<proteinExistence type="inferred from homology"/>
<comment type="subcellular location">
    <subcellularLocation>
        <location evidence="2">Cytoplasm</location>
    </subcellularLocation>
    <subcellularLocation>
        <location evidence="1">Nucleus</location>
    </subcellularLocation>
</comment>
<feature type="zinc finger region" description="C3H1-type" evidence="11">
    <location>
        <begin position="124"/>
        <end position="145"/>
    </location>
</feature>
<feature type="zinc finger region" description="C3H1-type" evidence="11">
    <location>
        <begin position="284"/>
        <end position="311"/>
    </location>
</feature>
<dbReference type="SMART" id="SM00356">
    <property type="entry name" value="ZnF_C3H1"/>
    <property type="match status" value="3"/>
</dbReference>
<dbReference type="GO" id="GO:0005737">
    <property type="term" value="C:cytoplasm"/>
    <property type="evidence" value="ECO:0007669"/>
    <property type="project" value="UniProtKB-SubCell"/>
</dbReference>
<dbReference type="InterPro" id="IPR057602">
    <property type="entry name" value="Zfn-CCCH_PARP12"/>
</dbReference>
<dbReference type="Gene3D" id="4.10.1000.10">
    <property type="entry name" value="Zinc finger, CCCH-type"/>
    <property type="match status" value="1"/>
</dbReference>
<dbReference type="PANTHER" id="PTHR45740:SF15">
    <property type="entry name" value="ZINC FINGER CCCH TYPE DOMAIN CONTAINING 1-LIKE"/>
    <property type="match status" value="1"/>
</dbReference>
<feature type="domain" description="C3H1-type" evidence="13">
    <location>
        <begin position="124"/>
        <end position="145"/>
    </location>
</feature>
<dbReference type="GO" id="GO:0008270">
    <property type="term" value="F:zinc ion binding"/>
    <property type="evidence" value="ECO:0007669"/>
    <property type="project" value="UniProtKB-KW"/>
</dbReference>
<accession>A0A9Q1HLU6</accession>
<evidence type="ECO:0000256" key="11">
    <source>
        <dbReference type="PROSITE-ProRule" id="PRU00723"/>
    </source>
</evidence>
<evidence type="ECO:0000256" key="8">
    <source>
        <dbReference type="ARBA" id="ARBA00022833"/>
    </source>
</evidence>
<evidence type="ECO:0000256" key="12">
    <source>
        <dbReference type="SAM" id="MobiDB-lite"/>
    </source>
</evidence>
<reference evidence="16" key="1">
    <citation type="journal article" date="2023" name="Science">
        <title>Genome structures resolve the early diversification of teleost fishes.</title>
        <authorList>
            <person name="Parey E."/>
            <person name="Louis A."/>
            <person name="Montfort J."/>
            <person name="Bouchez O."/>
            <person name="Roques C."/>
            <person name="Iampietro C."/>
            <person name="Lluch J."/>
            <person name="Castinel A."/>
            <person name="Donnadieu C."/>
            <person name="Desvignes T."/>
            <person name="Floi Bucao C."/>
            <person name="Jouanno E."/>
            <person name="Wen M."/>
            <person name="Mejri S."/>
            <person name="Dirks R."/>
            <person name="Jansen H."/>
            <person name="Henkel C."/>
            <person name="Chen W.J."/>
            <person name="Zahm M."/>
            <person name="Cabau C."/>
            <person name="Klopp C."/>
            <person name="Thompson A.W."/>
            <person name="Robinson-Rechavi M."/>
            <person name="Braasch I."/>
            <person name="Lecointre G."/>
            <person name="Bobe J."/>
            <person name="Postlethwait J.H."/>
            <person name="Berthelot C."/>
            <person name="Roest Crollius H."/>
            <person name="Guiguen Y."/>
        </authorList>
    </citation>
    <scope>NUCLEOTIDE SEQUENCE</scope>
    <source>
        <strain evidence="16">Concon-B</strain>
    </source>
</reference>
<keyword evidence="17" id="KW-1185">Reference proteome</keyword>
<evidence type="ECO:0000256" key="6">
    <source>
        <dbReference type="ARBA" id="ARBA00022737"/>
    </source>
</evidence>
<gene>
    <name evidence="16" type="ORF">COCON_G00228930</name>
</gene>
<feature type="compositionally biased region" description="Low complexity" evidence="12">
    <location>
        <begin position="749"/>
        <end position="759"/>
    </location>
</feature>
<dbReference type="Pfam" id="PF00644">
    <property type="entry name" value="PARP"/>
    <property type="match status" value="1"/>
</dbReference>
<feature type="non-terminal residue" evidence="16">
    <location>
        <position position="778"/>
    </location>
</feature>
<dbReference type="CDD" id="cd01439">
    <property type="entry name" value="TCCD_inducible_PARP_like"/>
    <property type="match status" value="1"/>
</dbReference>
<evidence type="ECO:0000259" key="13">
    <source>
        <dbReference type="PROSITE" id="PS50103"/>
    </source>
</evidence>
<dbReference type="OrthoDB" id="6133115at2759"/>
<sequence length="778" mass="88214">VYYVGDVTLLSLYSHQATARTGRRHRHRAILIVWIKGCILSLRQYKMTESFVIKLICDNRGAMDYGDLVDIGSGLLDVNGVIDTVLQNDNFSVVTVNGNKRVVVKTKVRLCKARDCTDCHNLHLCKFYLYGDCKRRGCRFCHDMNSEHNARVLRDNSLQELDRNQLCTLLLQNDSTLLPPVCFSYNKGDGAYGNCPDQESCRRLHICDRYLRGACQAGANCRRSHDFFEPHPQKTLQERGVPSQLIGSMLSVYQNIQALKNSDSGANRNQPTHAGNVNSSRRQQEKTEICLYFVKGSCTQGDRCWRDHSTMPYKWEVRNGDSWTALPDNEEIERDFCDPSNVYSRGVQPVYFDTMTRGPTQVRRLSTVSSVVQPTFVLTTTWAWFWQDEHNNWIQYCSVKGQHRLSSITSEDLERKYQEDSRAVMEFTAGAQTYKLSFPDMIQTNEEYGTKRQVRRRPVFVSTADARRARTNRNNRPGNNFKAVPGYWDKSMLPDTGYKTIPLQESSEEYQKILVLFQKTMRGYSIHSVERVQNRALWEVFQWKRDLMRTSNGDKHFGDRLLFHGTDSVHVNAICRENFDWRLCGTHGTAYGKGSYFARDARYSHGYTGASGVRTMFVCRVLVGCYTRGDSSYLRPPSKDGGDSVFYDSCVDDVRNPSIYVVFEKHQVYPEYILNEDFKPDSWLDLPSSNTSSLESIGGTATSSTSPSASAYRTPTSAYSAAVFRANRYSPSTAAGSTATANRYGASSLSGSAHLSRSSPAVNTPQSKNAKDKDCTIL</sequence>
<dbReference type="InterPro" id="IPR051712">
    <property type="entry name" value="ARTD-AVP"/>
</dbReference>
<keyword evidence="7 11" id="KW-0863">Zinc-finger</keyword>
<protein>
    <recommendedName>
        <fullName evidence="18">Poly [ADP-ribose] polymerase 12</fullName>
    </recommendedName>
</protein>
<evidence type="ECO:0000256" key="4">
    <source>
        <dbReference type="ARBA" id="ARBA00022553"/>
    </source>
</evidence>
<feature type="domain" description="C3H1-type" evidence="13">
    <location>
        <begin position="206"/>
        <end position="228"/>
    </location>
</feature>